<evidence type="ECO:0000313" key="2">
    <source>
        <dbReference type="EMBL" id="GEL46993.1"/>
    </source>
</evidence>
<feature type="compositionally biased region" description="Basic and acidic residues" evidence="1">
    <location>
        <begin position="632"/>
        <end position="644"/>
    </location>
</feature>
<dbReference type="Proteomes" id="UP000321723">
    <property type="component" value="Unassembled WGS sequence"/>
</dbReference>
<gene>
    <name evidence="2" type="ORF">CHO01_21090</name>
    <name evidence="3" type="ORF">HNR08_001634</name>
</gene>
<dbReference type="AlphaFoldDB" id="A0A511FCR3"/>
<evidence type="ECO:0008006" key="6">
    <source>
        <dbReference type="Google" id="ProtNLM"/>
    </source>
</evidence>
<dbReference type="EMBL" id="BJVQ01000027">
    <property type="protein sequence ID" value="GEL46993.1"/>
    <property type="molecule type" value="Genomic_DNA"/>
</dbReference>
<proteinExistence type="predicted"/>
<dbReference type="OrthoDB" id="4485191at2"/>
<dbReference type="RefSeq" id="WP_146837696.1">
    <property type="nucleotide sequence ID" value="NZ_BJVQ01000027.1"/>
</dbReference>
<feature type="compositionally biased region" description="Basic and acidic residues" evidence="1">
    <location>
        <begin position="204"/>
        <end position="213"/>
    </location>
</feature>
<organism evidence="2 4">
    <name type="scientific">Cellulomonas hominis</name>
    <dbReference type="NCBI Taxonomy" id="156981"/>
    <lineage>
        <taxon>Bacteria</taxon>
        <taxon>Bacillati</taxon>
        <taxon>Actinomycetota</taxon>
        <taxon>Actinomycetes</taxon>
        <taxon>Micrococcales</taxon>
        <taxon>Cellulomonadaceae</taxon>
        <taxon>Cellulomonas</taxon>
    </lineage>
</organism>
<feature type="compositionally biased region" description="Basic and acidic residues" evidence="1">
    <location>
        <begin position="226"/>
        <end position="240"/>
    </location>
</feature>
<comment type="caution">
    <text evidence="2">The sequence shown here is derived from an EMBL/GenBank/DDBJ whole genome shotgun (WGS) entry which is preliminary data.</text>
</comment>
<feature type="region of interest" description="Disordered" evidence="1">
    <location>
        <begin position="196"/>
        <end position="243"/>
    </location>
</feature>
<reference evidence="2 4" key="1">
    <citation type="submission" date="2019-07" db="EMBL/GenBank/DDBJ databases">
        <title>Whole genome shotgun sequence of Cellulomonas hominis NBRC 16055.</title>
        <authorList>
            <person name="Hosoyama A."/>
            <person name="Uohara A."/>
            <person name="Ohji S."/>
            <person name="Ichikawa N."/>
        </authorList>
    </citation>
    <scope>NUCLEOTIDE SEQUENCE [LARGE SCALE GENOMIC DNA]</scope>
    <source>
        <strain evidence="2 4">NBRC 16055</strain>
    </source>
</reference>
<feature type="region of interest" description="Disordered" evidence="1">
    <location>
        <begin position="591"/>
        <end position="644"/>
    </location>
</feature>
<evidence type="ECO:0000313" key="5">
    <source>
        <dbReference type="Proteomes" id="UP000564629"/>
    </source>
</evidence>
<evidence type="ECO:0000313" key="3">
    <source>
        <dbReference type="EMBL" id="MBB5472898.1"/>
    </source>
</evidence>
<protein>
    <recommendedName>
        <fullName evidence="6">Transposase DDE domain-containing protein</fullName>
    </recommendedName>
</protein>
<accession>A0A511FCR3</accession>
<reference evidence="3 5" key="2">
    <citation type="submission" date="2020-08" db="EMBL/GenBank/DDBJ databases">
        <title>Sequencing the genomes of 1000 actinobacteria strains.</title>
        <authorList>
            <person name="Klenk H.-P."/>
        </authorList>
    </citation>
    <scope>NUCLEOTIDE SEQUENCE [LARGE SCALE GENOMIC DNA]</scope>
    <source>
        <strain evidence="3 5">DSM 9581</strain>
    </source>
</reference>
<evidence type="ECO:0000313" key="4">
    <source>
        <dbReference type="Proteomes" id="UP000321723"/>
    </source>
</evidence>
<name>A0A511FCR3_9CELL</name>
<sequence length="644" mass="70872">MTAPLLLLPLPKHVVEACDLSLAQATKVAETIVDATGLADAFEFSLTSHTGAPRRVSWRTLLVVYVTAGIRGGDMLLTLVQKTAAEMLRDGLLPAKVSYCQLWDNLDHFTTALDAGYVVSAHTHELEVNKTTGEVTDCPNGCTGGRPITRELFSALLLQASAFPAGMTVNTTVFALDSTDKETWAARKSWAKVPDIDQSSGAVRPEDEGEKVSSQDSFTTPGWPRLGHDGRAQHSGDLDARSGYVSGKNMRRKGVFIGFDEHVGTQVPEFGDPETPHVALTLVTAPAGSDKAAAGILAVDALRAVGYDVKELLSDRGYTYLDAEKWANALRARDISQTFDLHKNQRGVHPGPTMGTIWVDGGLFTDALPEHLRDLPGFKLGLTVEEKIALQARYDERLPYAFSPYGELKPTGRRWRGPTWMRWLRCPNDPESMRLPYDRPTTNCKPAYTDPVTGKRVVPCGCHKTVTVSFDEYARERQPLLYGTTTWAASYGRRTAIEAFNSEIRTHRGMNFRRDWCRVRGAARTHALVTFGLVGVNVRLLRDWYTTRGQADPWMVAIGDTSDPDFSLVHARRTAKPRGTALHVRVTTGDIPRRTEPRPRYPFVPKHLRPKHLHATADAAAAAESDSVGTARDADDHAPPHQPG</sequence>
<dbReference type="EMBL" id="JACHDN010000001">
    <property type="protein sequence ID" value="MBB5472898.1"/>
    <property type="molecule type" value="Genomic_DNA"/>
</dbReference>
<keyword evidence="4" id="KW-1185">Reference proteome</keyword>
<dbReference type="Proteomes" id="UP000564629">
    <property type="component" value="Unassembled WGS sequence"/>
</dbReference>
<evidence type="ECO:0000256" key="1">
    <source>
        <dbReference type="SAM" id="MobiDB-lite"/>
    </source>
</evidence>